<dbReference type="Pfam" id="PF00004">
    <property type="entry name" value="AAA"/>
    <property type="match status" value="1"/>
</dbReference>
<dbReference type="InterPro" id="IPR003959">
    <property type="entry name" value="ATPase_AAA_core"/>
</dbReference>
<dbReference type="OrthoDB" id="10042665at2759"/>
<evidence type="ECO:0000313" key="8">
    <source>
        <dbReference type="Proteomes" id="UP000076502"/>
    </source>
</evidence>
<dbReference type="Gene3D" id="3.40.50.300">
    <property type="entry name" value="P-loop containing nucleotide triphosphate hydrolases"/>
    <property type="match status" value="1"/>
</dbReference>
<comment type="similarity">
    <text evidence="1">Belongs to the AAA ATPase family. PCH2 subfamily.</text>
</comment>
<proteinExistence type="inferred from homology"/>
<dbReference type="InterPro" id="IPR003960">
    <property type="entry name" value="ATPase_AAA_CS"/>
</dbReference>
<dbReference type="OMA" id="WEGLWES"/>
<evidence type="ECO:0000256" key="4">
    <source>
        <dbReference type="ARBA" id="ARBA00023254"/>
    </source>
</evidence>
<evidence type="ECO:0000256" key="3">
    <source>
        <dbReference type="ARBA" id="ARBA00022840"/>
    </source>
</evidence>
<gene>
    <name evidence="7" type="ORF">WN55_04046</name>
</gene>
<dbReference type="PANTHER" id="PTHR45991:SF1">
    <property type="entry name" value="PACHYTENE CHECKPOINT PROTEIN 2 HOMOLOG"/>
    <property type="match status" value="1"/>
</dbReference>
<dbReference type="SUPFAM" id="SSF52540">
    <property type="entry name" value="P-loop containing nucleoside triphosphate hydrolases"/>
    <property type="match status" value="1"/>
</dbReference>
<evidence type="ECO:0000259" key="6">
    <source>
        <dbReference type="SMART" id="SM00382"/>
    </source>
</evidence>
<dbReference type="InterPro" id="IPR027417">
    <property type="entry name" value="P-loop_NTPase"/>
</dbReference>
<dbReference type="GO" id="GO:0007131">
    <property type="term" value="P:reciprocal meiotic recombination"/>
    <property type="evidence" value="ECO:0007669"/>
    <property type="project" value="TreeGrafter"/>
</dbReference>
<evidence type="ECO:0000313" key="7">
    <source>
        <dbReference type="EMBL" id="KZC04109.1"/>
    </source>
</evidence>
<keyword evidence="3 5" id="KW-0067">ATP-binding</keyword>
<dbReference type="GO" id="GO:0005634">
    <property type="term" value="C:nucleus"/>
    <property type="evidence" value="ECO:0007669"/>
    <property type="project" value="TreeGrafter"/>
</dbReference>
<evidence type="ECO:0000256" key="1">
    <source>
        <dbReference type="ARBA" id="ARBA00007271"/>
    </source>
</evidence>
<dbReference type="PRINTS" id="PR00300">
    <property type="entry name" value="CLPPROTEASEA"/>
</dbReference>
<dbReference type="InterPro" id="IPR058249">
    <property type="entry name" value="Pch2_C"/>
</dbReference>
<dbReference type="CDD" id="cd19508">
    <property type="entry name" value="RecA-like_Pch2-like"/>
    <property type="match status" value="1"/>
</dbReference>
<sequence length="429" mass="48898">MEGPDVIHVEICQKSNSLLSKKEIQKLVYAETGEWKDITLETPIYGDNLLNPTLRLHVDSIICSISHGERSHVKVQGSTLLYHVYRLTEEDAATETIQNNSEDLPASSHWILPSKEFHSLWENLYFDSNIKEDLLHFVETTMIFSDHSVNSNIINWNKVVLLHGPPGTGKTSLCKALAQKVAIRLADRFTHSEFVEINSHSLFSKWFSESGKLVMKLFNEIRSLLESSQALVCILIDEIESLAHARKSCSNGVEPTDSIRVVNALLTQLDQIKKYPNVLILTTSNLSEAIDLAFIDRADIKQYIGEPTIQAIYKIYASCLKELIRAGLMEPEEICDLPYLKNLGYEENTNTKNSLKLLDLSQESHGLSGRVLRKIPFLAHAFYLRTKRCTLTRFLRAMHLAVKRQKEEETEDVLQVSRNLEYKLELETE</sequence>
<evidence type="ECO:0000256" key="5">
    <source>
        <dbReference type="RuleBase" id="RU003651"/>
    </source>
</evidence>
<keyword evidence="2 5" id="KW-0547">Nucleotide-binding</keyword>
<keyword evidence="4" id="KW-0469">Meiosis</keyword>
<dbReference type="GO" id="GO:0005524">
    <property type="term" value="F:ATP binding"/>
    <property type="evidence" value="ECO:0007669"/>
    <property type="project" value="UniProtKB-KW"/>
</dbReference>
<dbReference type="Proteomes" id="UP000076502">
    <property type="component" value="Unassembled WGS sequence"/>
</dbReference>
<feature type="domain" description="AAA+ ATPase" evidence="6">
    <location>
        <begin position="156"/>
        <end position="308"/>
    </location>
</feature>
<dbReference type="AlphaFoldDB" id="A0A154NWR4"/>
<dbReference type="GO" id="GO:0016887">
    <property type="term" value="F:ATP hydrolysis activity"/>
    <property type="evidence" value="ECO:0007669"/>
    <property type="project" value="InterPro"/>
</dbReference>
<dbReference type="EMBL" id="KQ434776">
    <property type="protein sequence ID" value="KZC04109.1"/>
    <property type="molecule type" value="Genomic_DNA"/>
</dbReference>
<evidence type="ECO:0000256" key="2">
    <source>
        <dbReference type="ARBA" id="ARBA00022741"/>
    </source>
</evidence>
<keyword evidence="8" id="KW-1185">Reference proteome</keyword>
<dbReference type="GO" id="GO:0051598">
    <property type="term" value="P:meiotic recombination checkpoint signaling"/>
    <property type="evidence" value="ECO:0007669"/>
    <property type="project" value="TreeGrafter"/>
</dbReference>
<dbReference type="SMART" id="SM00382">
    <property type="entry name" value="AAA"/>
    <property type="match status" value="1"/>
</dbReference>
<dbReference type="Pfam" id="PF23242">
    <property type="entry name" value="AAA_lid_TRIP13_C"/>
    <property type="match status" value="1"/>
</dbReference>
<accession>A0A154NWR4</accession>
<dbReference type="GO" id="GO:0005694">
    <property type="term" value="C:chromosome"/>
    <property type="evidence" value="ECO:0007669"/>
    <property type="project" value="TreeGrafter"/>
</dbReference>
<dbReference type="Pfam" id="PF23563">
    <property type="entry name" value="TRIP13_N"/>
    <property type="match status" value="1"/>
</dbReference>
<dbReference type="FunFam" id="3.40.50.300:FF:001494">
    <property type="entry name" value="Pachytene checkpoint component Pch2"/>
    <property type="match status" value="1"/>
</dbReference>
<organism evidence="7 8">
    <name type="scientific">Dufourea novaeangliae</name>
    <name type="common">Sweat bee</name>
    <dbReference type="NCBI Taxonomy" id="178035"/>
    <lineage>
        <taxon>Eukaryota</taxon>
        <taxon>Metazoa</taxon>
        <taxon>Ecdysozoa</taxon>
        <taxon>Arthropoda</taxon>
        <taxon>Hexapoda</taxon>
        <taxon>Insecta</taxon>
        <taxon>Pterygota</taxon>
        <taxon>Neoptera</taxon>
        <taxon>Endopterygota</taxon>
        <taxon>Hymenoptera</taxon>
        <taxon>Apocrita</taxon>
        <taxon>Aculeata</taxon>
        <taxon>Apoidea</taxon>
        <taxon>Anthophila</taxon>
        <taxon>Halictidae</taxon>
        <taxon>Rophitinae</taxon>
        <taxon>Dufourea</taxon>
    </lineage>
</organism>
<dbReference type="STRING" id="178035.A0A154NWR4"/>
<dbReference type="InterPro" id="IPR003593">
    <property type="entry name" value="AAA+_ATPase"/>
</dbReference>
<reference evidence="7 8" key="1">
    <citation type="submission" date="2015-07" db="EMBL/GenBank/DDBJ databases">
        <title>The genome of Dufourea novaeangliae.</title>
        <authorList>
            <person name="Pan H."/>
            <person name="Kapheim K."/>
        </authorList>
    </citation>
    <scope>NUCLEOTIDE SEQUENCE [LARGE SCALE GENOMIC DNA]</scope>
    <source>
        <strain evidence="7">0120121106</strain>
        <tissue evidence="7">Whole body</tissue>
    </source>
</reference>
<protein>
    <submittedName>
        <fullName evidence="7">Pachytene checkpoint protein 2 like protein</fullName>
    </submittedName>
</protein>
<dbReference type="InterPro" id="IPR044539">
    <property type="entry name" value="Pch2-like"/>
</dbReference>
<dbReference type="PROSITE" id="PS00674">
    <property type="entry name" value="AAA"/>
    <property type="match status" value="1"/>
</dbReference>
<name>A0A154NWR4_DUFNO</name>
<dbReference type="InterPro" id="IPR001270">
    <property type="entry name" value="ClpA/B"/>
</dbReference>
<dbReference type="PANTHER" id="PTHR45991">
    <property type="entry name" value="PACHYTENE CHECKPOINT PROTEIN 2"/>
    <property type="match status" value="1"/>
</dbReference>